<accession>A0A449AE96</accession>
<proteinExistence type="predicted"/>
<evidence type="ECO:0000313" key="3">
    <source>
        <dbReference type="Proteomes" id="UP000289952"/>
    </source>
</evidence>
<evidence type="ECO:0000313" key="2">
    <source>
        <dbReference type="EMBL" id="VEU63310.1"/>
    </source>
</evidence>
<dbReference type="Proteomes" id="UP000289952">
    <property type="component" value="Chromosome"/>
</dbReference>
<dbReference type="RefSeq" id="WP_129621506.1">
    <property type="nucleotide sequence ID" value="NZ_LR214972.1"/>
</dbReference>
<dbReference type="AlphaFoldDB" id="A0A449AE96"/>
<organism evidence="2 3">
    <name type="scientific">Mycoplasmopsis bovirhinis</name>
    <dbReference type="NCBI Taxonomy" id="29553"/>
    <lineage>
        <taxon>Bacteria</taxon>
        <taxon>Bacillati</taxon>
        <taxon>Mycoplasmatota</taxon>
        <taxon>Mycoplasmoidales</taxon>
        <taxon>Metamycoplasmataceae</taxon>
        <taxon>Mycoplasmopsis</taxon>
    </lineage>
</organism>
<dbReference type="OrthoDB" id="403181at2"/>
<sequence length="496" mass="56378">MKKSLKKFFTLLSTSLIALPVMGLSANTNQTNDSAYFERTITENGKKYHVVNVSFELKDNEIKDLKSMYSFISFTLEHPNVSGGDNVMYLGYTNKVEEITISFKASGAKLQNGKFNEATKTYSVDVKFAAEYAWTASNFKFEIGLGGRQITLKPKSRSVVGQSRSSVRQTSLEKLSHEELLKLAASVETYRPEIKNPFGSKVKDFAFIPLDEKKVNNRNTSHMVNINPATGKPYLNIYATNEYTEIYPYDNQLWLVPIYQVVIPNNHKFSKNGNMKMYLNMTIQQDGQSTGNVSYVVDSSKAELIKNLGSNKADLSIVPNTYKVDDELGYITFQLRLGTRWDPSKTRIVMSFNGYRNGSYFEVAGKNRKVGEVQLTKWQQNEIWKRGTWNKYVSLNNPLNSNLEGKELTIELSHPDTPKTAMKYTIKGGMLVPVNGWTNKVKFSAYVKNGLKLLNGNKLGFYVEFSSLFDPTKAIIKVTYEGKTQEVKMPNFWDWF</sequence>
<reference evidence="2 3" key="1">
    <citation type="submission" date="2019-01" db="EMBL/GenBank/DDBJ databases">
        <authorList>
            <consortium name="Pathogen Informatics"/>
        </authorList>
    </citation>
    <scope>NUCLEOTIDE SEQUENCE [LARGE SCALE GENOMIC DNA]</scope>
    <source>
        <strain evidence="2 3">NCTC10118</strain>
    </source>
</reference>
<evidence type="ECO:0000256" key="1">
    <source>
        <dbReference type="SAM" id="SignalP"/>
    </source>
</evidence>
<name>A0A449AE96_9BACT</name>
<protein>
    <submittedName>
        <fullName evidence="2">Uncharacterized protein</fullName>
    </submittedName>
</protein>
<feature type="signal peptide" evidence="1">
    <location>
        <begin position="1"/>
        <end position="26"/>
    </location>
</feature>
<gene>
    <name evidence="2" type="ORF">NCTC10118_00402</name>
</gene>
<keyword evidence="3" id="KW-1185">Reference proteome</keyword>
<keyword evidence="1" id="KW-0732">Signal</keyword>
<feature type="chain" id="PRO_5019509492" evidence="1">
    <location>
        <begin position="27"/>
        <end position="496"/>
    </location>
</feature>
<dbReference type="EMBL" id="LR214972">
    <property type="protein sequence ID" value="VEU63310.1"/>
    <property type="molecule type" value="Genomic_DNA"/>
</dbReference>